<feature type="transmembrane region" description="Helical" evidence="2">
    <location>
        <begin position="104"/>
        <end position="121"/>
    </location>
</feature>
<gene>
    <name evidence="3" type="ORF">SAMN05216267_1014167</name>
</gene>
<evidence type="ECO:0000256" key="2">
    <source>
        <dbReference type="SAM" id="Phobius"/>
    </source>
</evidence>
<keyword evidence="4" id="KW-1185">Reference proteome</keyword>
<evidence type="ECO:0000313" key="3">
    <source>
        <dbReference type="EMBL" id="SEN98234.1"/>
    </source>
</evidence>
<dbReference type="EMBL" id="FODD01000014">
    <property type="protein sequence ID" value="SEN98234.1"/>
    <property type="molecule type" value="Genomic_DNA"/>
</dbReference>
<accession>A0A1H8KZC4</accession>
<feature type="compositionally biased region" description="Low complexity" evidence="1">
    <location>
        <begin position="130"/>
        <end position="147"/>
    </location>
</feature>
<sequence length="173" mass="16935">MAVQTTTAAPHGTTGLVQVAVALQTAAIFFQAVTAGVLLTSSHGEPLHSVGARVMYGASMLYVLAAVLAWKPGGGSPRPIAYATGFLALASVQVVLGIKHVPSVHVPLGVTMFGLSVLVLSRQPRRREAAAGTPTGPAGPAAGAAGEPHGGTGAGVATGAAEAGTGPGSGEQR</sequence>
<organism evidence="3 4">
    <name type="scientific">Actinacidiphila rubida</name>
    <dbReference type="NCBI Taxonomy" id="310780"/>
    <lineage>
        <taxon>Bacteria</taxon>
        <taxon>Bacillati</taxon>
        <taxon>Actinomycetota</taxon>
        <taxon>Actinomycetes</taxon>
        <taxon>Kitasatosporales</taxon>
        <taxon>Streptomycetaceae</taxon>
        <taxon>Actinacidiphila</taxon>
    </lineage>
</organism>
<protein>
    <submittedName>
        <fullName evidence="3">Uncharacterized protein</fullName>
    </submittedName>
</protein>
<feature type="transmembrane region" description="Helical" evidence="2">
    <location>
        <begin position="50"/>
        <end position="68"/>
    </location>
</feature>
<evidence type="ECO:0000256" key="1">
    <source>
        <dbReference type="SAM" id="MobiDB-lite"/>
    </source>
</evidence>
<feature type="region of interest" description="Disordered" evidence="1">
    <location>
        <begin position="126"/>
        <end position="173"/>
    </location>
</feature>
<keyword evidence="2" id="KW-1133">Transmembrane helix</keyword>
<dbReference type="AlphaFoldDB" id="A0A1H8KZC4"/>
<proteinExistence type="predicted"/>
<keyword evidence="2" id="KW-0812">Transmembrane</keyword>
<evidence type="ECO:0000313" key="4">
    <source>
        <dbReference type="Proteomes" id="UP000181951"/>
    </source>
</evidence>
<dbReference type="Proteomes" id="UP000181951">
    <property type="component" value="Unassembled WGS sequence"/>
</dbReference>
<feature type="transmembrane region" description="Helical" evidence="2">
    <location>
        <begin position="80"/>
        <end position="98"/>
    </location>
</feature>
<feature type="transmembrane region" description="Helical" evidence="2">
    <location>
        <begin position="16"/>
        <end position="38"/>
    </location>
</feature>
<dbReference type="RefSeq" id="WP_176735643.1">
    <property type="nucleotide sequence ID" value="NZ_MDCQ01000874.1"/>
</dbReference>
<name>A0A1H8KZC4_9ACTN</name>
<reference evidence="3 4" key="1">
    <citation type="submission" date="2016-10" db="EMBL/GenBank/DDBJ databases">
        <authorList>
            <person name="de Groot N.N."/>
        </authorList>
    </citation>
    <scope>NUCLEOTIDE SEQUENCE [LARGE SCALE GENOMIC DNA]</scope>
    <source>
        <strain evidence="3 4">CGMCC 4.2026</strain>
    </source>
</reference>
<keyword evidence="2" id="KW-0472">Membrane</keyword>